<reference evidence="5 6" key="1">
    <citation type="journal article" date="2021" name="Sci. Rep.">
        <title>The genome of the diatom Chaetoceros tenuissimus carries an ancient integrated fragment of an extant virus.</title>
        <authorList>
            <person name="Hongo Y."/>
            <person name="Kimura K."/>
            <person name="Takaki Y."/>
            <person name="Yoshida Y."/>
            <person name="Baba S."/>
            <person name="Kobayashi G."/>
            <person name="Nagasaki K."/>
            <person name="Hano T."/>
            <person name="Tomaru Y."/>
        </authorList>
    </citation>
    <scope>NUCLEOTIDE SEQUENCE [LARGE SCALE GENOMIC DNA]</scope>
    <source>
        <strain evidence="5 6">NIES-3715</strain>
    </source>
</reference>
<keyword evidence="2" id="KW-0418">Kinase</keyword>
<evidence type="ECO:0000256" key="1">
    <source>
        <dbReference type="ARBA" id="ARBA00022679"/>
    </source>
</evidence>
<proteinExistence type="predicted"/>
<dbReference type="PANTHER" id="PTHR43095">
    <property type="entry name" value="SUGAR KINASE"/>
    <property type="match status" value="1"/>
</dbReference>
<dbReference type="Gene3D" id="3.30.420.40">
    <property type="match status" value="2"/>
</dbReference>
<evidence type="ECO:0000313" key="6">
    <source>
        <dbReference type="Proteomes" id="UP001054902"/>
    </source>
</evidence>
<dbReference type="SUPFAM" id="SSF53067">
    <property type="entry name" value="Actin-like ATPase domain"/>
    <property type="match status" value="2"/>
</dbReference>
<dbReference type="InterPro" id="IPR050406">
    <property type="entry name" value="FGGY_Carb_Kinase"/>
</dbReference>
<dbReference type="Proteomes" id="UP001054902">
    <property type="component" value="Unassembled WGS sequence"/>
</dbReference>
<evidence type="ECO:0000256" key="3">
    <source>
        <dbReference type="SAM" id="MobiDB-lite"/>
    </source>
</evidence>
<evidence type="ECO:0000259" key="4">
    <source>
        <dbReference type="Pfam" id="PF02782"/>
    </source>
</evidence>
<dbReference type="AlphaFoldDB" id="A0AAD3CNJ6"/>
<dbReference type="PANTHER" id="PTHR43095:SF2">
    <property type="entry name" value="GLUCONOKINASE"/>
    <property type="match status" value="1"/>
</dbReference>
<keyword evidence="6" id="KW-1185">Reference proteome</keyword>
<dbReference type="GO" id="GO:0016301">
    <property type="term" value="F:kinase activity"/>
    <property type="evidence" value="ECO:0007669"/>
    <property type="project" value="UniProtKB-KW"/>
</dbReference>
<feature type="domain" description="Carbohydrate kinase FGGY C-terminal" evidence="4">
    <location>
        <begin position="344"/>
        <end position="511"/>
    </location>
</feature>
<dbReference type="GO" id="GO:0005975">
    <property type="term" value="P:carbohydrate metabolic process"/>
    <property type="evidence" value="ECO:0007669"/>
    <property type="project" value="InterPro"/>
</dbReference>
<evidence type="ECO:0000256" key="2">
    <source>
        <dbReference type="ARBA" id="ARBA00022777"/>
    </source>
</evidence>
<sequence length="560" mass="61928">MQNIIISLDVGSSSIRCTPFVIHQTKQDENGNETSIPVTAIPECASTYKGSSVEPGTGYIKINIEGKTIVEIISSSIDQTLTLLRARKQEFEVVAMGITTFVMNLLGVSSDGTVSDSSHTCSYACNLETVEKQCVSLKQSLGVEKESELYQRTGAPIHPAYALPQLKSIYEKNDVDVKIWTTIASLCISEWTGKDIFSMPISFSEAGWTGMMNFRSGEWEKDAIELLPKCCNDALPSISEDIFDGLCGDYKDRWPEMTQSKFILGFGDGACANIGSKCTNEERIAVTIGTSAAARIVLPLKVNREIKREGENGHNESSKRRKMEERGDTDTFTIPKGLFCYRIDSDHILLGGALTDGGSVIEWIRTFLNLKDDDEYKKLETEAYTSYLEQSESSRSDNSLIFIPFLSGERSVGYRGSATGCITGLTRNSKPSDFLQEALQGVVMRLNAVLTLLKNANGDLGDTDPLIVASGNALDKNNVWREMIADSSGMDVILDEETKEATSRGAAILVAKQIHDYTALPVENLVISKYSKPHPIRTKFWKDKQNLQERNIMCIDQIWK</sequence>
<accession>A0AAD3CNJ6</accession>
<dbReference type="InterPro" id="IPR018485">
    <property type="entry name" value="FGGY_C"/>
</dbReference>
<protein>
    <recommendedName>
        <fullName evidence="4">Carbohydrate kinase FGGY C-terminal domain-containing protein</fullName>
    </recommendedName>
</protein>
<gene>
    <name evidence="5" type="ORF">CTEN210_04446</name>
</gene>
<dbReference type="EMBL" id="BLLK01000025">
    <property type="protein sequence ID" value="GFH47970.1"/>
    <property type="molecule type" value="Genomic_DNA"/>
</dbReference>
<evidence type="ECO:0000313" key="5">
    <source>
        <dbReference type="EMBL" id="GFH47970.1"/>
    </source>
</evidence>
<organism evidence="5 6">
    <name type="scientific">Chaetoceros tenuissimus</name>
    <dbReference type="NCBI Taxonomy" id="426638"/>
    <lineage>
        <taxon>Eukaryota</taxon>
        <taxon>Sar</taxon>
        <taxon>Stramenopiles</taxon>
        <taxon>Ochrophyta</taxon>
        <taxon>Bacillariophyta</taxon>
        <taxon>Coscinodiscophyceae</taxon>
        <taxon>Chaetocerotophycidae</taxon>
        <taxon>Chaetocerotales</taxon>
        <taxon>Chaetocerotaceae</taxon>
        <taxon>Chaetoceros</taxon>
    </lineage>
</organism>
<dbReference type="Pfam" id="PF02782">
    <property type="entry name" value="FGGY_C"/>
    <property type="match status" value="1"/>
</dbReference>
<dbReference type="InterPro" id="IPR043129">
    <property type="entry name" value="ATPase_NBD"/>
</dbReference>
<comment type="caution">
    <text evidence="5">The sequence shown here is derived from an EMBL/GenBank/DDBJ whole genome shotgun (WGS) entry which is preliminary data.</text>
</comment>
<feature type="region of interest" description="Disordered" evidence="3">
    <location>
        <begin position="308"/>
        <end position="327"/>
    </location>
</feature>
<name>A0AAD3CNJ6_9STRA</name>
<keyword evidence="1" id="KW-0808">Transferase</keyword>